<organism evidence="2 3">
    <name type="scientific">Simplicispira metamorpha</name>
    <dbReference type="NCBI Taxonomy" id="80881"/>
    <lineage>
        <taxon>Bacteria</taxon>
        <taxon>Pseudomonadati</taxon>
        <taxon>Pseudomonadota</taxon>
        <taxon>Betaproteobacteria</taxon>
        <taxon>Burkholderiales</taxon>
        <taxon>Comamonadaceae</taxon>
        <taxon>Simplicispira</taxon>
    </lineage>
</organism>
<reference evidence="2 3" key="1">
    <citation type="submission" date="2019-03" db="EMBL/GenBank/DDBJ databases">
        <title>Genomic Encyclopedia of Type Strains, Phase IV (KMG-IV): sequencing the most valuable type-strain genomes for metagenomic binning, comparative biology and taxonomic classification.</title>
        <authorList>
            <person name="Goeker M."/>
        </authorList>
    </citation>
    <scope>NUCLEOTIDE SEQUENCE [LARGE SCALE GENOMIC DNA]</scope>
    <source>
        <strain evidence="2 3">DSM 1837</strain>
    </source>
</reference>
<evidence type="ECO:0000313" key="3">
    <source>
        <dbReference type="Proteomes" id="UP000295182"/>
    </source>
</evidence>
<dbReference type="Pfam" id="PF00117">
    <property type="entry name" value="GATase"/>
    <property type="match status" value="1"/>
</dbReference>
<dbReference type="GO" id="GO:0005829">
    <property type="term" value="C:cytosol"/>
    <property type="evidence" value="ECO:0007669"/>
    <property type="project" value="TreeGrafter"/>
</dbReference>
<dbReference type="EMBL" id="SLXH01000038">
    <property type="protein sequence ID" value="TCP12527.1"/>
    <property type="molecule type" value="Genomic_DNA"/>
</dbReference>
<sequence>MKPLAILQHEPTQGPGFLCEYLHRHGIAFRIFHPAQGQESPLQARDFSGVVVLGSDHSVNDDCPWISAELQLLRGALASDIPVLGHCFGAQLLARAMGARVWRNACPNIGWSRVWITPTAQGALGHKTQATLFNWHYDTFEIPRGAARTMYGKHCLNKGFVKGRHWGFQGHLEVTEASVRAWCRQGRQELSCAQGPAVQTEAQMLQSLPQRTQELHAVASAAYGTWAQGLVRPCAVAVRTRM</sequence>
<dbReference type="PANTHER" id="PTHR42695">
    <property type="entry name" value="GLUTAMINE AMIDOTRANSFERASE YLR126C-RELATED"/>
    <property type="match status" value="1"/>
</dbReference>
<dbReference type="InterPro" id="IPR044992">
    <property type="entry name" value="ChyE-like"/>
</dbReference>
<dbReference type="InterPro" id="IPR017926">
    <property type="entry name" value="GATASE"/>
</dbReference>
<dbReference type="CDD" id="cd01741">
    <property type="entry name" value="GATase1_1"/>
    <property type="match status" value="1"/>
</dbReference>
<accession>A0A4R2MVR2</accession>
<dbReference type="PROSITE" id="PS51273">
    <property type="entry name" value="GATASE_TYPE_1"/>
    <property type="match status" value="1"/>
</dbReference>
<protein>
    <submittedName>
        <fullName evidence="2">GMP synthase-like glutamine amidotransferase</fullName>
    </submittedName>
</protein>
<dbReference type="RefSeq" id="WP_119014575.1">
    <property type="nucleotide sequence ID" value="NZ_QXNC01000042.1"/>
</dbReference>
<dbReference type="InterPro" id="IPR029062">
    <property type="entry name" value="Class_I_gatase-like"/>
</dbReference>
<feature type="domain" description="Glutamine amidotransferase" evidence="1">
    <location>
        <begin position="21"/>
        <end position="175"/>
    </location>
</feature>
<name>A0A4R2MVR2_9BURK</name>
<dbReference type="AlphaFoldDB" id="A0A4R2MVR2"/>
<dbReference type="OrthoDB" id="9813383at2"/>
<dbReference type="Proteomes" id="UP000295182">
    <property type="component" value="Unassembled WGS sequence"/>
</dbReference>
<dbReference type="Gene3D" id="3.40.50.880">
    <property type="match status" value="1"/>
</dbReference>
<keyword evidence="2" id="KW-0808">Transferase</keyword>
<keyword evidence="3" id="KW-1185">Reference proteome</keyword>
<dbReference type="PANTHER" id="PTHR42695:SF5">
    <property type="entry name" value="GLUTAMINE AMIDOTRANSFERASE YLR126C-RELATED"/>
    <property type="match status" value="1"/>
</dbReference>
<proteinExistence type="predicted"/>
<comment type="caution">
    <text evidence="2">The sequence shown here is derived from an EMBL/GenBank/DDBJ whole genome shotgun (WGS) entry which is preliminary data.</text>
</comment>
<dbReference type="SUPFAM" id="SSF52317">
    <property type="entry name" value="Class I glutamine amidotransferase-like"/>
    <property type="match status" value="1"/>
</dbReference>
<evidence type="ECO:0000259" key="1">
    <source>
        <dbReference type="Pfam" id="PF00117"/>
    </source>
</evidence>
<evidence type="ECO:0000313" key="2">
    <source>
        <dbReference type="EMBL" id="TCP12527.1"/>
    </source>
</evidence>
<dbReference type="GO" id="GO:0016740">
    <property type="term" value="F:transferase activity"/>
    <property type="evidence" value="ECO:0007669"/>
    <property type="project" value="UniProtKB-KW"/>
</dbReference>
<gene>
    <name evidence="2" type="ORF">EV674_13829</name>
</gene>
<keyword evidence="2" id="KW-0315">Glutamine amidotransferase</keyword>